<comment type="caution">
    <text evidence="1">The sequence shown here is derived from an EMBL/GenBank/DDBJ whole genome shotgun (WGS) entry which is preliminary data.</text>
</comment>
<keyword evidence="2" id="KW-1185">Reference proteome</keyword>
<proteinExistence type="predicted"/>
<reference evidence="1" key="1">
    <citation type="submission" date="2021-06" db="EMBL/GenBank/DDBJ databases">
        <authorList>
            <person name="Kallberg Y."/>
            <person name="Tangrot J."/>
            <person name="Rosling A."/>
        </authorList>
    </citation>
    <scope>NUCLEOTIDE SEQUENCE</scope>
    <source>
        <strain evidence="1">MA461A</strain>
    </source>
</reference>
<protein>
    <submittedName>
        <fullName evidence="1">24453_t:CDS:1</fullName>
    </submittedName>
</protein>
<accession>A0ACA9S966</accession>
<evidence type="ECO:0000313" key="1">
    <source>
        <dbReference type="EMBL" id="CAG8832399.1"/>
    </source>
</evidence>
<evidence type="ECO:0000313" key="2">
    <source>
        <dbReference type="Proteomes" id="UP000789920"/>
    </source>
</evidence>
<dbReference type="Proteomes" id="UP000789920">
    <property type="component" value="Unassembled WGS sequence"/>
</dbReference>
<organism evidence="1 2">
    <name type="scientific">Racocetra persica</name>
    <dbReference type="NCBI Taxonomy" id="160502"/>
    <lineage>
        <taxon>Eukaryota</taxon>
        <taxon>Fungi</taxon>
        <taxon>Fungi incertae sedis</taxon>
        <taxon>Mucoromycota</taxon>
        <taxon>Glomeromycotina</taxon>
        <taxon>Glomeromycetes</taxon>
        <taxon>Diversisporales</taxon>
        <taxon>Gigasporaceae</taxon>
        <taxon>Racocetra</taxon>
    </lineage>
</organism>
<dbReference type="EMBL" id="CAJVQC010103649">
    <property type="protein sequence ID" value="CAG8832399.1"/>
    <property type="molecule type" value="Genomic_DNA"/>
</dbReference>
<feature type="non-terminal residue" evidence="1">
    <location>
        <position position="186"/>
    </location>
</feature>
<name>A0ACA9S966_9GLOM</name>
<sequence length="186" mass="20871">TAEAIVKHHPDTPFTEDFRLRERDKGKLSGKSIQDALNLVKEEGTTYGDYGEPEQDFKARVVDFFNDIITKHLPKNDDPGSSPSNKRNSHILLVTHGGVIRKLIKEYLIADLDFSVNNLNMNHSAKNTSVTKFVVRRAESLNSTVNDDDATNIEQMIKIKGEITLWSCVSHLATQGKRALSDSHIK</sequence>
<feature type="non-terminal residue" evidence="1">
    <location>
        <position position="1"/>
    </location>
</feature>
<gene>
    <name evidence="1" type="ORF">RPERSI_LOCUS28442</name>
</gene>